<organism evidence="1 2">
    <name type="scientific">Dankookia rubra</name>
    <dbReference type="NCBI Taxonomy" id="1442381"/>
    <lineage>
        <taxon>Bacteria</taxon>
        <taxon>Pseudomonadati</taxon>
        <taxon>Pseudomonadota</taxon>
        <taxon>Alphaproteobacteria</taxon>
        <taxon>Acetobacterales</taxon>
        <taxon>Roseomonadaceae</taxon>
        <taxon>Dankookia</taxon>
    </lineage>
</organism>
<dbReference type="OrthoDB" id="7239021at2"/>
<name>A0A4V3AA63_9PROT</name>
<evidence type="ECO:0000313" key="2">
    <source>
        <dbReference type="Proteomes" id="UP000295096"/>
    </source>
</evidence>
<dbReference type="Proteomes" id="UP000295096">
    <property type="component" value="Unassembled WGS sequence"/>
</dbReference>
<gene>
    <name evidence="1" type="ORF">E2C06_14260</name>
</gene>
<dbReference type="RefSeq" id="WP_133289275.1">
    <property type="nucleotide sequence ID" value="NZ_SMSJ01000016.1"/>
</dbReference>
<sequence length="463" mass="47335">MVNLNILLRGQSNAFLLGAFNGSTLVSRVQSLLGFDGVNDTVTLEFQHDAAVANTVYSGTSFLTEWLKLTAAGWQVGAQEQGLLNYINGLSAAQKAQPTAVVWLHSEYDSLYGALTPALWESGVRYDAALVRGAYGQSAATLPYLFVSAIPYSSGTGTGHQAIRTGMEELSADPAFNAGIAARIQDSDMTWDNPTGFGGSHMSFEDQRIASIRIAASLAEEWAPYAKPGSPVALAGGNIDNLGPQVIAASVSAPNQLMLKVQFDAASSLAPLDAAAAQGVGWTIFGPDGKATDGGAAALAIGAPDTMYVSFNGVIPAGAKLYYGWGYGRLEAANGTGQGHAVYDNAGLPIWVDAHGLAVGGGAAVAAAPVTGGASVSVGATGGSYIATAAAENWVIQPGSGHAVIDGFDPAVDTLTFTGIARESLITWQTSSTPGLGIAWNPGDGYVTLPGVGTVPESHILIA</sequence>
<proteinExistence type="predicted"/>
<protein>
    <submittedName>
        <fullName evidence="1">Uncharacterized protein</fullName>
    </submittedName>
</protein>
<reference evidence="1 2" key="1">
    <citation type="journal article" date="2016" name="J. Microbiol.">
        <title>Dankookia rubra gen. nov., sp. nov., an alphaproteobacterium isolated from sediment of a shallow stream.</title>
        <authorList>
            <person name="Kim W.H."/>
            <person name="Kim D.H."/>
            <person name="Kang K."/>
            <person name="Ahn T.Y."/>
        </authorList>
    </citation>
    <scope>NUCLEOTIDE SEQUENCE [LARGE SCALE GENOMIC DNA]</scope>
    <source>
        <strain evidence="1 2">JCM30602</strain>
    </source>
</reference>
<accession>A0A4V3AA63</accession>
<dbReference type="AlphaFoldDB" id="A0A4V3AA63"/>
<evidence type="ECO:0000313" key="1">
    <source>
        <dbReference type="EMBL" id="TDH61905.1"/>
    </source>
</evidence>
<keyword evidence="2" id="KW-1185">Reference proteome</keyword>
<comment type="caution">
    <text evidence="1">The sequence shown here is derived from an EMBL/GenBank/DDBJ whole genome shotgun (WGS) entry which is preliminary data.</text>
</comment>
<dbReference type="EMBL" id="SMSJ01000016">
    <property type="protein sequence ID" value="TDH61905.1"/>
    <property type="molecule type" value="Genomic_DNA"/>
</dbReference>